<keyword evidence="2" id="KW-1185">Reference proteome</keyword>
<proteinExistence type="predicted"/>
<reference evidence="1" key="1">
    <citation type="submission" date="2022-07" db="EMBL/GenBank/DDBJ databases">
        <title>First report of Bartonella spp. in marsupials in Brazil, with a description of Bartonella harrusi sp. nov. and new proposal for taxonomic reclassification of species of the genus Bartonella.</title>
        <authorList>
            <person name="Amaral R.B."/>
        </authorList>
    </citation>
    <scope>NUCLEOTIDE SEQUENCE</scope>
    <source>
        <strain evidence="1">117A</strain>
    </source>
</reference>
<sequence>MEETVGTRIECDKTVIKGIETTLSWVTSGHVIDDVLVGTDSFFGNVGQFCAGIKNFLSGRRRKMISRLKQTEKTSRPHPTLFNKSFWQKIW</sequence>
<organism evidence="1 2">
    <name type="scientific">Bartonella harrusi</name>
    <dbReference type="NCBI Taxonomy" id="2961895"/>
    <lineage>
        <taxon>Bacteria</taxon>
        <taxon>Pseudomonadati</taxon>
        <taxon>Pseudomonadota</taxon>
        <taxon>Alphaproteobacteria</taxon>
        <taxon>Hyphomicrobiales</taxon>
        <taxon>Bartonellaceae</taxon>
        <taxon>Bartonella</taxon>
    </lineage>
</organism>
<evidence type="ECO:0000313" key="1">
    <source>
        <dbReference type="EMBL" id="UTO28843.1"/>
    </source>
</evidence>
<gene>
    <name evidence="1" type="ORF">NMK50_02230</name>
</gene>
<dbReference type="EMBL" id="CP101114">
    <property type="protein sequence ID" value="UTO28843.1"/>
    <property type="molecule type" value="Genomic_DNA"/>
</dbReference>
<protein>
    <submittedName>
        <fullName evidence="1">Uncharacterized protein</fullName>
    </submittedName>
</protein>
<evidence type="ECO:0000313" key="2">
    <source>
        <dbReference type="Proteomes" id="UP001059475"/>
    </source>
</evidence>
<dbReference type="Proteomes" id="UP001059475">
    <property type="component" value="Chromosome"/>
</dbReference>
<name>A0ABY5EWD4_9HYPH</name>
<accession>A0ABY5EWD4</accession>
<dbReference type="RefSeq" id="WP_254770708.1">
    <property type="nucleotide sequence ID" value="NZ_CP101114.1"/>
</dbReference>